<evidence type="ECO:0000259" key="7">
    <source>
        <dbReference type="SMART" id="SM00479"/>
    </source>
</evidence>
<dbReference type="InterPro" id="IPR022894">
    <property type="entry name" value="Oligoribonuclease"/>
</dbReference>
<dbReference type="Proteomes" id="UP000028782">
    <property type="component" value="Chromosome"/>
</dbReference>
<feature type="active site" evidence="6">
    <location>
        <position position="150"/>
    </location>
</feature>
<dbReference type="Pfam" id="PF00929">
    <property type="entry name" value="RNase_T"/>
    <property type="match status" value="1"/>
</dbReference>
<dbReference type="PANTHER" id="PTHR11046:SF0">
    <property type="entry name" value="OLIGORIBONUCLEASE, MITOCHONDRIAL"/>
    <property type="match status" value="1"/>
</dbReference>
<dbReference type="Gene3D" id="3.30.420.10">
    <property type="entry name" value="Ribonuclease H-like superfamily/Ribonuclease H"/>
    <property type="match status" value="1"/>
</dbReference>
<accession>A0A076PEG4</accession>
<organism evidence="8 9">
    <name type="scientific">Comamonas testosteroni TK102</name>
    <dbReference type="NCBI Taxonomy" id="1392005"/>
    <lineage>
        <taxon>Bacteria</taxon>
        <taxon>Pseudomonadati</taxon>
        <taxon>Pseudomonadota</taxon>
        <taxon>Betaproteobacteria</taxon>
        <taxon>Burkholderiales</taxon>
        <taxon>Comamonadaceae</taxon>
        <taxon>Comamonas</taxon>
    </lineage>
</organism>
<dbReference type="HOGENOM" id="CLU_064761_2_0_4"/>
<gene>
    <name evidence="6" type="primary">orn</name>
    <name evidence="8" type="ORF">O987_05050</name>
</gene>
<dbReference type="GO" id="GO:0003676">
    <property type="term" value="F:nucleic acid binding"/>
    <property type="evidence" value="ECO:0007669"/>
    <property type="project" value="InterPro"/>
</dbReference>
<evidence type="ECO:0000313" key="9">
    <source>
        <dbReference type="Proteomes" id="UP000028782"/>
    </source>
</evidence>
<comment type="similarity">
    <text evidence="1 6">Belongs to the oligoribonuclease family.</text>
</comment>
<dbReference type="NCBIfam" id="NF003765">
    <property type="entry name" value="PRK05359.1"/>
    <property type="match status" value="1"/>
</dbReference>
<dbReference type="SUPFAM" id="SSF53098">
    <property type="entry name" value="Ribonuclease H-like"/>
    <property type="match status" value="1"/>
</dbReference>
<dbReference type="GO" id="GO:0006259">
    <property type="term" value="P:DNA metabolic process"/>
    <property type="evidence" value="ECO:0007669"/>
    <property type="project" value="UniProtKB-ARBA"/>
</dbReference>
<evidence type="ECO:0000256" key="5">
    <source>
        <dbReference type="ARBA" id="ARBA00070964"/>
    </source>
</evidence>
<dbReference type="FunFam" id="3.30.420.10:FF:000003">
    <property type="entry name" value="Oligoribonuclease"/>
    <property type="match status" value="1"/>
</dbReference>
<evidence type="ECO:0000256" key="1">
    <source>
        <dbReference type="ARBA" id="ARBA00009921"/>
    </source>
</evidence>
<sequence length="202" mass="22458">MSEASCTNSVSAAPVAATPPVLPKSDLNMVWLDCEMTGLNPDRDRIIEIAVVVSSSDLQIRVEGPVFAIHQSDELLGGMDAWNKGTHGKSGLIDKVKASTISEAEAEAALIAFLGKYVPKGKTPLCGNSIGQDRRFMERYMPKLNNFFHYRNIDVSTLKELAKRWKPEAYTSFKKAQRHTALADVHESIDELQHYRRQLLSV</sequence>
<proteinExistence type="inferred from homology"/>
<reference evidence="8 9" key="1">
    <citation type="journal article" date="2014" name="Genome Announc.">
        <title>Complete Genome Sequence of Polychlorinated Biphenyl Degrader Comamonas testosteroni TK102 (NBRC 109938).</title>
        <authorList>
            <person name="Fukuda K."/>
            <person name="Hosoyama A."/>
            <person name="Tsuchikane K."/>
            <person name="Ohji S."/>
            <person name="Yamazoe A."/>
            <person name="Fujita N."/>
            <person name="Shintani M."/>
            <person name="Kimbara K."/>
        </authorList>
    </citation>
    <scope>NUCLEOTIDE SEQUENCE [LARGE SCALE GENOMIC DNA]</scope>
    <source>
        <strain evidence="8">TK102</strain>
    </source>
</reference>
<keyword evidence="6" id="KW-0963">Cytoplasm</keyword>
<dbReference type="PANTHER" id="PTHR11046">
    <property type="entry name" value="OLIGORIBONUCLEASE, MITOCHONDRIAL"/>
    <property type="match status" value="1"/>
</dbReference>
<keyword evidence="3 6" id="KW-0378">Hydrolase</keyword>
<evidence type="ECO:0000256" key="2">
    <source>
        <dbReference type="ARBA" id="ARBA00022722"/>
    </source>
</evidence>
<dbReference type="EC" id="3.1.-.-" evidence="6"/>
<evidence type="ECO:0000256" key="6">
    <source>
        <dbReference type="HAMAP-Rule" id="MF_00045"/>
    </source>
</evidence>
<dbReference type="EMBL" id="CP006704">
    <property type="protein sequence ID" value="AIJ45174.1"/>
    <property type="molecule type" value="Genomic_DNA"/>
</dbReference>
<keyword evidence="4 6" id="KW-0269">Exonuclease</keyword>
<name>A0A076PEG4_COMTE</name>
<dbReference type="AlphaFoldDB" id="A0A076PEG4"/>
<dbReference type="RefSeq" id="WP_003058191.1">
    <property type="nucleotide sequence ID" value="NZ_CP006704.1"/>
</dbReference>
<dbReference type="CDD" id="cd06135">
    <property type="entry name" value="Orn"/>
    <property type="match status" value="1"/>
</dbReference>
<dbReference type="GO" id="GO:0000175">
    <property type="term" value="F:3'-5'-RNA exonuclease activity"/>
    <property type="evidence" value="ECO:0007669"/>
    <property type="project" value="InterPro"/>
</dbReference>
<keyword evidence="2 6" id="KW-0540">Nuclease</keyword>
<protein>
    <recommendedName>
        <fullName evidence="5 6">Oligoribonuclease</fullName>
        <ecNumber evidence="6">3.1.-.-</ecNumber>
    </recommendedName>
</protein>
<dbReference type="KEGG" id="ctes:O987_05050"/>
<dbReference type="GO" id="GO:0005737">
    <property type="term" value="C:cytoplasm"/>
    <property type="evidence" value="ECO:0007669"/>
    <property type="project" value="UniProtKB-SubCell"/>
</dbReference>
<comment type="subcellular location">
    <subcellularLocation>
        <location evidence="6">Cytoplasm</location>
    </subcellularLocation>
</comment>
<evidence type="ECO:0000313" key="8">
    <source>
        <dbReference type="EMBL" id="AIJ45174.1"/>
    </source>
</evidence>
<dbReference type="InterPro" id="IPR012337">
    <property type="entry name" value="RNaseH-like_sf"/>
</dbReference>
<dbReference type="InterPro" id="IPR013520">
    <property type="entry name" value="Ribonucl_H"/>
</dbReference>
<feature type="domain" description="Exonuclease" evidence="7">
    <location>
        <begin position="28"/>
        <end position="201"/>
    </location>
</feature>
<comment type="function">
    <text evidence="6">3'-to-5' exoribonuclease specific for small oligoribonucleotides.</text>
</comment>
<dbReference type="InterPro" id="IPR036397">
    <property type="entry name" value="RNaseH_sf"/>
</dbReference>
<evidence type="ECO:0000256" key="3">
    <source>
        <dbReference type="ARBA" id="ARBA00022801"/>
    </source>
</evidence>
<evidence type="ECO:0000256" key="4">
    <source>
        <dbReference type="ARBA" id="ARBA00022839"/>
    </source>
</evidence>
<dbReference type="SMART" id="SM00479">
    <property type="entry name" value="EXOIII"/>
    <property type="match status" value="1"/>
</dbReference>
<dbReference type="HAMAP" id="MF_00045">
    <property type="entry name" value="Oligoribonuclease"/>
    <property type="match status" value="1"/>
</dbReference>